<organism evidence="10 11">
    <name type="scientific">Aspergillus campestris (strain IBT 28561)</name>
    <dbReference type="NCBI Taxonomy" id="1392248"/>
    <lineage>
        <taxon>Eukaryota</taxon>
        <taxon>Fungi</taxon>
        <taxon>Dikarya</taxon>
        <taxon>Ascomycota</taxon>
        <taxon>Pezizomycotina</taxon>
        <taxon>Eurotiomycetes</taxon>
        <taxon>Eurotiomycetidae</taxon>
        <taxon>Eurotiales</taxon>
        <taxon>Aspergillaceae</taxon>
        <taxon>Aspergillus</taxon>
        <taxon>Aspergillus subgen. Circumdati</taxon>
    </lineage>
</organism>
<evidence type="ECO:0000259" key="9">
    <source>
        <dbReference type="PROSITE" id="PS50102"/>
    </source>
</evidence>
<feature type="compositionally biased region" description="Acidic residues" evidence="8">
    <location>
        <begin position="63"/>
        <end position="86"/>
    </location>
</feature>
<dbReference type="Gene3D" id="3.30.70.330">
    <property type="match status" value="2"/>
</dbReference>
<dbReference type="SMART" id="SM00360">
    <property type="entry name" value="RRM"/>
    <property type="match status" value="1"/>
</dbReference>
<dbReference type="VEuPathDB" id="FungiDB:P168DRAFT_289446"/>
<dbReference type="SUPFAM" id="SSF54928">
    <property type="entry name" value="RNA-binding domain, RBD"/>
    <property type="match status" value="1"/>
</dbReference>
<dbReference type="GO" id="GO:0019843">
    <property type="term" value="F:rRNA binding"/>
    <property type="evidence" value="ECO:0007669"/>
    <property type="project" value="TreeGrafter"/>
</dbReference>
<evidence type="ECO:0000256" key="4">
    <source>
        <dbReference type="ARBA" id="ARBA00015520"/>
    </source>
</evidence>
<feature type="compositionally biased region" description="Basic and acidic residues" evidence="8">
    <location>
        <begin position="123"/>
        <end position="151"/>
    </location>
</feature>
<keyword evidence="6" id="KW-0539">Nucleus</keyword>
<dbReference type="EMBL" id="MSFM01000004">
    <property type="protein sequence ID" value="PKY06055.1"/>
    <property type="molecule type" value="Genomic_DNA"/>
</dbReference>
<accession>A0A2I1D865</accession>
<sequence length="525" mass="56770">MGKKSKSQSAANPESGNALFSGKIAVDPALASLFDQSSGPVKEPTIPEIIPSASSKRGKAEVENDEEISEPEDGESIGGDDDDEVMGEAPESPSDADSDRAAAAAEAPSRKRKRATTDDLEDSYMRRLEKEEQKSVEKRRAEQTKKQKSGSDEESGSSDGSDEDESSDEAATAPPKHESHAGDASELDKSNRTIFLGNVSTEAIKSKSGKKTLMRHLESFLSSIPESTGPHKLESLRFRSTAFASGGKVPKRAAFAKQELLDETTPSTNAYAVYSTIQGARKAPHALNGTVVLDRHLRADSIAHPAKVDNKRCVFVGNLDFVDVEGETEEKKNKKRAPADVEEGLWRTFDAHTGGSKDQKSKVNKCSVESVRVVRDRLTRVGKGFAYVQFHDPNCVEEALLLDGKKFPPMLPRKLRVTRARKMMKKREDAGNGRQTEAAKTLQGRASRLFGRAGAAQLKSDGQRTISGNSAVFEGQRATEGDANRLRVKTKSRGSKGSKGKPNNRSSKRAAAYQAAGGRQAKVKA</sequence>
<feature type="region of interest" description="Disordered" evidence="8">
    <location>
        <begin position="35"/>
        <end position="189"/>
    </location>
</feature>
<dbReference type="PROSITE" id="PS50102">
    <property type="entry name" value="RRM"/>
    <property type="match status" value="1"/>
</dbReference>
<comment type="function">
    <text evidence="1">Involved in pre-25S rRNA processing.</text>
</comment>
<evidence type="ECO:0000313" key="11">
    <source>
        <dbReference type="Proteomes" id="UP000234254"/>
    </source>
</evidence>
<evidence type="ECO:0000256" key="7">
    <source>
        <dbReference type="PROSITE-ProRule" id="PRU00176"/>
    </source>
</evidence>
<dbReference type="InterPro" id="IPR035979">
    <property type="entry name" value="RBD_domain_sf"/>
</dbReference>
<keyword evidence="11" id="KW-1185">Reference proteome</keyword>
<dbReference type="GO" id="GO:0000463">
    <property type="term" value="P:maturation of LSU-rRNA from tricistronic rRNA transcript (SSU-rRNA, 5.8S rRNA, LSU-rRNA)"/>
    <property type="evidence" value="ECO:0007669"/>
    <property type="project" value="TreeGrafter"/>
</dbReference>
<gene>
    <name evidence="10" type="ORF">P168DRAFT_289446</name>
</gene>
<evidence type="ECO:0000256" key="3">
    <source>
        <dbReference type="ARBA" id="ARBA00007077"/>
    </source>
</evidence>
<dbReference type="GO" id="GO:0005730">
    <property type="term" value="C:nucleolus"/>
    <property type="evidence" value="ECO:0007669"/>
    <property type="project" value="UniProtKB-SubCell"/>
</dbReference>
<proteinExistence type="inferred from homology"/>
<dbReference type="Proteomes" id="UP000234254">
    <property type="component" value="Unassembled WGS sequence"/>
</dbReference>
<dbReference type="RefSeq" id="XP_024694649.1">
    <property type="nucleotide sequence ID" value="XM_024837003.1"/>
</dbReference>
<comment type="subcellular location">
    <subcellularLocation>
        <location evidence="2">Nucleus</location>
        <location evidence="2">Nucleolus</location>
    </subcellularLocation>
</comment>
<evidence type="ECO:0000256" key="2">
    <source>
        <dbReference type="ARBA" id="ARBA00004604"/>
    </source>
</evidence>
<dbReference type="InterPro" id="IPR012677">
    <property type="entry name" value="Nucleotide-bd_a/b_plait_sf"/>
</dbReference>
<keyword evidence="5 7" id="KW-0694">RNA-binding</keyword>
<comment type="similarity">
    <text evidence="3">Belongs to the RRM RBM34 family.</text>
</comment>
<comment type="caution">
    <text evidence="10">The sequence shown here is derived from an EMBL/GenBank/DDBJ whole genome shotgun (WGS) entry which is preliminary data.</text>
</comment>
<feature type="compositionally biased region" description="Basic residues" evidence="8">
    <location>
        <begin position="486"/>
        <end position="499"/>
    </location>
</feature>
<feature type="domain" description="RRM" evidence="9">
    <location>
        <begin position="312"/>
        <end position="422"/>
    </location>
</feature>
<feature type="compositionally biased region" description="Low complexity" evidence="8">
    <location>
        <begin position="500"/>
        <end position="525"/>
    </location>
</feature>
<dbReference type="InterPro" id="IPR000504">
    <property type="entry name" value="RRM_dom"/>
</dbReference>
<protein>
    <recommendedName>
        <fullName evidence="4">Nucleolar protein 12</fullName>
    </recommendedName>
</protein>
<dbReference type="PANTHER" id="PTHR23236">
    <property type="entry name" value="EUKARYOTIC TRANSLATION INITIATION FACTOR 4B/4H"/>
    <property type="match status" value="1"/>
</dbReference>
<evidence type="ECO:0000256" key="6">
    <source>
        <dbReference type="ARBA" id="ARBA00023242"/>
    </source>
</evidence>
<evidence type="ECO:0000256" key="8">
    <source>
        <dbReference type="SAM" id="MobiDB-lite"/>
    </source>
</evidence>
<dbReference type="GeneID" id="36544527"/>
<dbReference type="OrthoDB" id="442677at2759"/>
<evidence type="ECO:0000256" key="1">
    <source>
        <dbReference type="ARBA" id="ARBA00002475"/>
    </source>
</evidence>
<evidence type="ECO:0000313" key="10">
    <source>
        <dbReference type="EMBL" id="PKY06055.1"/>
    </source>
</evidence>
<name>A0A2I1D865_ASPC2</name>
<evidence type="ECO:0000256" key="5">
    <source>
        <dbReference type="ARBA" id="ARBA00022884"/>
    </source>
</evidence>
<dbReference type="Pfam" id="PF00076">
    <property type="entry name" value="RRM_1"/>
    <property type="match status" value="1"/>
</dbReference>
<dbReference type="PANTHER" id="PTHR23236:SF25">
    <property type="entry name" value="RNA-BINDING PROTEIN 34"/>
    <property type="match status" value="1"/>
</dbReference>
<feature type="region of interest" description="Disordered" evidence="8">
    <location>
        <begin position="456"/>
        <end position="525"/>
    </location>
</feature>
<feature type="compositionally biased region" description="Low complexity" evidence="8">
    <location>
        <begin position="88"/>
        <end position="107"/>
    </location>
</feature>
<feature type="compositionally biased region" description="Acidic residues" evidence="8">
    <location>
        <begin position="152"/>
        <end position="168"/>
    </location>
</feature>
<dbReference type="AlphaFoldDB" id="A0A2I1D865"/>
<feature type="compositionally biased region" description="Basic and acidic residues" evidence="8">
    <location>
        <begin position="175"/>
        <end position="189"/>
    </location>
</feature>
<reference evidence="10" key="1">
    <citation type="submission" date="2016-12" db="EMBL/GenBank/DDBJ databases">
        <title>The genomes of Aspergillus section Nigri reveals drivers in fungal speciation.</title>
        <authorList>
            <consortium name="DOE Joint Genome Institute"/>
            <person name="Vesth T.C."/>
            <person name="Nybo J."/>
            <person name="Theobald S."/>
            <person name="Brandl J."/>
            <person name="Frisvad J.C."/>
            <person name="Nielsen K.F."/>
            <person name="Lyhne E.K."/>
            <person name="Kogle M.E."/>
            <person name="Kuo A."/>
            <person name="Riley R."/>
            <person name="Clum A."/>
            <person name="Nolan M."/>
            <person name="Lipzen A."/>
            <person name="Salamov A."/>
            <person name="Henrissat B."/>
            <person name="Wiebenga A."/>
            <person name="De vries R.P."/>
            <person name="Grigoriev I.V."/>
            <person name="Mortensen U.H."/>
            <person name="Andersen M.R."/>
            <person name="Baker S.E."/>
        </authorList>
    </citation>
    <scope>NUCLEOTIDE SEQUENCE</scope>
    <source>
        <strain evidence="10">IBT 28561</strain>
    </source>
</reference>